<dbReference type="Proteomes" id="UP000619238">
    <property type="component" value="Unassembled WGS sequence"/>
</dbReference>
<reference evidence="2 3" key="1">
    <citation type="submission" date="2020-07" db="EMBL/GenBank/DDBJ databases">
        <title>Description of Kordia aestuariivivens sp. nov., isolated from a tidal flat.</title>
        <authorList>
            <person name="Park S."/>
            <person name="Yoon J.-H."/>
        </authorList>
    </citation>
    <scope>NUCLEOTIDE SEQUENCE [LARGE SCALE GENOMIC DNA]</scope>
    <source>
        <strain evidence="2 3">YSTF-M3</strain>
    </source>
</reference>
<keyword evidence="3" id="KW-1185">Reference proteome</keyword>
<dbReference type="InterPro" id="IPR040788">
    <property type="entry name" value="HEPN_MAE_28990"/>
</dbReference>
<dbReference type="Pfam" id="PF18737">
    <property type="entry name" value="HEPN_MAE_28990"/>
    <property type="match status" value="1"/>
</dbReference>
<dbReference type="RefSeq" id="WP_187563192.1">
    <property type="nucleotide sequence ID" value="NZ_JACGWS010000010.1"/>
</dbReference>
<comment type="caution">
    <text evidence="2">The sequence shown here is derived from an EMBL/GenBank/DDBJ whole genome shotgun (WGS) entry which is preliminary data.</text>
</comment>
<evidence type="ECO:0000259" key="1">
    <source>
        <dbReference type="Pfam" id="PF18737"/>
    </source>
</evidence>
<protein>
    <recommendedName>
        <fullName evidence="1">MAE-28990/MAE-18760-like HEPN domain-containing protein</fullName>
    </recommendedName>
</protein>
<sequence>MTSVISDFEKRATEITLYFKLLEKILDKDAMLFLPNNRTRKYNDFDDELQKVMKANMFLLLYNLAESAIKQALVEIYDTITDENVQYSDVKEEIKKIWIKLNYKNFNQHSTNRIYEVIDQIALDIVEIEFDVNKNISGNIDALKIREFASQIGFSTRSHHSLNNGASLHQVKIQRNKLAHGDLSFAECGRNYTLSDLRMINNQVIKYLKRILINIEKYLTAKSYLN</sequence>
<accession>A0ABR7QC43</accession>
<evidence type="ECO:0000313" key="2">
    <source>
        <dbReference type="EMBL" id="MBC8756149.1"/>
    </source>
</evidence>
<name>A0ABR7QC43_9FLAO</name>
<proteinExistence type="predicted"/>
<feature type="domain" description="MAE-28990/MAE-18760-like HEPN" evidence="1">
    <location>
        <begin position="3"/>
        <end position="224"/>
    </location>
</feature>
<gene>
    <name evidence="2" type="ORF">H2O64_15845</name>
</gene>
<dbReference type="EMBL" id="JACGWS010000010">
    <property type="protein sequence ID" value="MBC8756149.1"/>
    <property type="molecule type" value="Genomic_DNA"/>
</dbReference>
<organism evidence="2 3">
    <name type="scientific">Kordia aestuariivivens</name>
    <dbReference type="NCBI Taxonomy" id="2759037"/>
    <lineage>
        <taxon>Bacteria</taxon>
        <taxon>Pseudomonadati</taxon>
        <taxon>Bacteroidota</taxon>
        <taxon>Flavobacteriia</taxon>
        <taxon>Flavobacteriales</taxon>
        <taxon>Flavobacteriaceae</taxon>
        <taxon>Kordia</taxon>
    </lineage>
</organism>
<evidence type="ECO:0000313" key="3">
    <source>
        <dbReference type="Proteomes" id="UP000619238"/>
    </source>
</evidence>